<gene>
    <name evidence="1" type="ORF">BJ138DRAFT_1156975</name>
</gene>
<evidence type="ECO:0000313" key="1">
    <source>
        <dbReference type="EMBL" id="KAH7908740.1"/>
    </source>
</evidence>
<accession>A0ACB8A6R6</accession>
<keyword evidence="2" id="KW-1185">Reference proteome</keyword>
<proteinExistence type="predicted"/>
<sequence length="439" mass="49208">MEKVKESWDRNSVTTVFRIPRKNGHPEVKNDGVFTDDCGLGWNFCLTGYRNGFSNPEILASFNFTPAKWLASYGTSISLLTALLEDIDGDMRQINHSQVTIPTRCEERMHSWYTRDMASYSYISFKVFLDTGVDVDGIMNKSNPPKPPIPPSPSPSLPPAIQAVFQRGLFTGLYFDTKLFAHSSCANSRPMEPIYTHSIILDAVQPGLLRLCSKPSTQDLNGAVSDTDKNPRQECDVSIAEYDSDSDYDETEVQNELDVGADALVEEITPYSSSPNAREPPPAYHPTHNAERTVRIHGVALKTLKALVYHCYASEIHFRRLKSSPGSTDQSLLPSCIYCSPKSMYRLADKIGADELKKLSLESIRTSLSKHNVLDELFSHFTSRYPEVLNMELDLLLENIREPEVVQALPGKMKAVVSGAFPHSDEILTKTYIMMQRVK</sequence>
<dbReference type="Proteomes" id="UP000790377">
    <property type="component" value="Unassembled WGS sequence"/>
</dbReference>
<protein>
    <submittedName>
        <fullName evidence="1">Uncharacterized protein</fullName>
    </submittedName>
</protein>
<reference evidence="1" key="1">
    <citation type="journal article" date="2021" name="New Phytol.">
        <title>Evolutionary innovations through gain and loss of genes in the ectomycorrhizal Boletales.</title>
        <authorList>
            <person name="Wu G."/>
            <person name="Miyauchi S."/>
            <person name="Morin E."/>
            <person name="Kuo A."/>
            <person name="Drula E."/>
            <person name="Varga T."/>
            <person name="Kohler A."/>
            <person name="Feng B."/>
            <person name="Cao Y."/>
            <person name="Lipzen A."/>
            <person name="Daum C."/>
            <person name="Hundley H."/>
            <person name="Pangilinan J."/>
            <person name="Johnson J."/>
            <person name="Barry K."/>
            <person name="LaButti K."/>
            <person name="Ng V."/>
            <person name="Ahrendt S."/>
            <person name="Min B."/>
            <person name="Choi I.G."/>
            <person name="Park H."/>
            <person name="Plett J.M."/>
            <person name="Magnuson J."/>
            <person name="Spatafora J.W."/>
            <person name="Nagy L.G."/>
            <person name="Henrissat B."/>
            <person name="Grigoriev I.V."/>
            <person name="Yang Z.L."/>
            <person name="Xu J."/>
            <person name="Martin F.M."/>
        </authorList>
    </citation>
    <scope>NUCLEOTIDE SEQUENCE</scope>
    <source>
        <strain evidence="1">ATCC 28755</strain>
    </source>
</reference>
<name>A0ACB8A6R6_9AGAM</name>
<comment type="caution">
    <text evidence="1">The sequence shown here is derived from an EMBL/GenBank/DDBJ whole genome shotgun (WGS) entry which is preliminary data.</text>
</comment>
<evidence type="ECO:0000313" key="2">
    <source>
        <dbReference type="Proteomes" id="UP000790377"/>
    </source>
</evidence>
<dbReference type="EMBL" id="MU267801">
    <property type="protein sequence ID" value="KAH7908740.1"/>
    <property type="molecule type" value="Genomic_DNA"/>
</dbReference>
<organism evidence="1 2">
    <name type="scientific">Hygrophoropsis aurantiaca</name>
    <dbReference type="NCBI Taxonomy" id="72124"/>
    <lineage>
        <taxon>Eukaryota</taxon>
        <taxon>Fungi</taxon>
        <taxon>Dikarya</taxon>
        <taxon>Basidiomycota</taxon>
        <taxon>Agaricomycotina</taxon>
        <taxon>Agaricomycetes</taxon>
        <taxon>Agaricomycetidae</taxon>
        <taxon>Boletales</taxon>
        <taxon>Coniophorineae</taxon>
        <taxon>Hygrophoropsidaceae</taxon>
        <taxon>Hygrophoropsis</taxon>
    </lineage>
</organism>